<dbReference type="AlphaFoldDB" id="A0A9D2QJ07"/>
<sequence length="95" mass="11328">MAEYAEKPRWMAEPSLQDIPQEKLDFLQKMVFESRELSQKDLLPFLMALAQRSRSSNITFSTEEMNTIIEAIKKYSTPEELLKMNQIMKLMQRRR</sequence>
<name>A0A9D2QJ07_9FIRM</name>
<comment type="caution">
    <text evidence="1">The sequence shown here is derived from an EMBL/GenBank/DDBJ whole genome shotgun (WGS) entry which is preliminary data.</text>
</comment>
<dbReference type="Proteomes" id="UP000823922">
    <property type="component" value="Unassembled WGS sequence"/>
</dbReference>
<gene>
    <name evidence="1" type="ORF">H9926_08800</name>
</gene>
<evidence type="ECO:0000313" key="2">
    <source>
        <dbReference type="Proteomes" id="UP000823922"/>
    </source>
</evidence>
<accession>A0A9D2QJ07</accession>
<reference evidence="1" key="2">
    <citation type="submission" date="2021-04" db="EMBL/GenBank/DDBJ databases">
        <authorList>
            <person name="Gilroy R."/>
        </authorList>
    </citation>
    <scope>NUCLEOTIDE SEQUENCE</scope>
    <source>
        <strain evidence="1">ChiBcec1-1630</strain>
    </source>
</reference>
<organism evidence="1 2">
    <name type="scientific">Candidatus Eisenbergiella intestinigallinarum</name>
    <dbReference type="NCBI Taxonomy" id="2838549"/>
    <lineage>
        <taxon>Bacteria</taxon>
        <taxon>Bacillati</taxon>
        <taxon>Bacillota</taxon>
        <taxon>Clostridia</taxon>
        <taxon>Lachnospirales</taxon>
        <taxon>Lachnospiraceae</taxon>
        <taxon>Eisenbergiella</taxon>
    </lineage>
</organism>
<reference evidence="1" key="1">
    <citation type="journal article" date="2021" name="PeerJ">
        <title>Extensive microbial diversity within the chicken gut microbiome revealed by metagenomics and culture.</title>
        <authorList>
            <person name="Gilroy R."/>
            <person name="Ravi A."/>
            <person name="Getino M."/>
            <person name="Pursley I."/>
            <person name="Horton D.L."/>
            <person name="Alikhan N.F."/>
            <person name="Baker D."/>
            <person name="Gharbi K."/>
            <person name="Hall N."/>
            <person name="Watson M."/>
            <person name="Adriaenssens E.M."/>
            <person name="Foster-Nyarko E."/>
            <person name="Jarju S."/>
            <person name="Secka A."/>
            <person name="Antonio M."/>
            <person name="Oren A."/>
            <person name="Chaudhuri R.R."/>
            <person name="La Ragione R."/>
            <person name="Hildebrand F."/>
            <person name="Pallen M.J."/>
        </authorList>
    </citation>
    <scope>NUCLEOTIDE SEQUENCE</scope>
    <source>
        <strain evidence="1">ChiBcec1-1630</strain>
    </source>
</reference>
<proteinExistence type="predicted"/>
<evidence type="ECO:0008006" key="3">
    <source>
        <dbReference type="Google" id="ProtNLM"/>
    </source>
</evidence>
<evidence type="ECO:0000313" key="1">
    <source>
        <dbReference type="EMBL" id="HJC88098.1"/>
    </source>
</evidence>
<dbReference type="EMBL" id="DWVS01000214">
    <property type="protein sequence ID" value="HJC88098.1"/>
    <property type="molecule type" value="Genomic_DNA"/>
</dbReference>
<protein>
    <recommendedName>
        <fullName evidence="3">GAT domain-containing protein</fullName>
    </recommendedName>
</protein>